<evidence type="ECO:0008006" key="3">
    <source>
        <dbReference type="Google" id="ProtNLM"/>
    </source>
</evidence>
<proteinExistence type="predicted"/>
<name>A0A6C0REC1_9BACT</name>
<keyword evidence="2" id="KW-1185">Reference proteome</keyword>
<evidence type="ECO:0000313" key="2">
    <source>
        <dbReference type="Proteomes" id="UP000474630"/>
    </source>
</evidence>
<dbReference type="EMBL" id="CP048409">
    <property type="protein sequence ID" value="QIA08417.1"/>
    <property type="molecule type" value="Genomic_DNA"/>
</dbReference>
<dbReference type="AlphaFoldDB" id="A0A6C0REC1"/>
<sequence>MTDSKEQKIVVYTELKETDQNLILHGLKLAAIFKKELCLLYNYHPKQKKQRDELKEKLQKYAAIVKQEMPEQKVSTLLTSESQTELPDLLAIDYEAIMIVLNSLNFKRYSTALAETSIPFLFVHPESKITDYNHLVQPIDLRKEISDSSLWCSYFGRFYGAQIVTIAARDKTQEAKNKVYKNTALTRKLYKKFKITHKCFKGSKSSLRNVFEALELALASDCNLLVILGSSSITPLDLLVGLPERKIINHAGKLPVMVINPRKDNYILCD</sequence>
<gene>
    <name evidence="1" type="ORF">G0Q07_12150</name>
</gene>
<dbReference type="Gene3D" id="3.40.50.12370">
    <property type="match status" value="1"/>
</dbReference>
<protein>
    <recommendedName>
        <fullName evidence="3">UspA domain-containing protein</fullName>
    </recommendedName>
</protein>
<dbReference type="KEGG" id="drc:G0Q07_12150"/>
<evidence type="ECO:0000313" key="1">
    <source>
        <dbReference type="EMBL" id="QIA08417.1"/>
    </source>
</evidence>
<dbReference type="RefSeq" id="WP_163346336.1">
    <property type="nucleotide sequence ID" value="NZ_CP048409.1"/>
</dbReference>
<reference evidence="1 2" key="1">
    <citation type="submission" date="2020-02" db="EMBL/GenBank/DDBJ databases">
        <title>Genome sequencing for Draconibacterium sp. strain M1.</title>
        <authorList>
            <person name="Park S.-J."/>
        </authorList>
    </citation>
    <scope>NUCLEOTIDE SEQUENCE [LARGE SCALE GENOMIC DNA]</scope>
    <source>
        <strain evidence="1 2">M1</strain>
    </source>
</reference>
<dbReference type="Proteomes" id="UP000474630">
    <property type="component" value="Chromosome"/>
</dbReference>
<organism evidence="1 2">
    <name type="scientific">Draconibacterium halophilum</name>
    <dbReference type="NCBI Taxonomy" id="2706887"/>
    <lineage>
        <taxon>Bacteria</taxon>
        <taxon>Pseudomonadati</taxon>
        <taxon>Bacteroidota</taxon>
        <taxon>Bacteroidia</taxon>
        <taxon>Marinilabiliales</taxon>
        <taxon>Prolixibacteraceae</taxon>
        <taxon>Draconibacterium</taxon>
    </lineage>
</organism>
<accession>A0A6C0REC1</accession>